<protein>
    <recommendedName>
        <fullName evidence="2">Lipoprotein</fullName>
    </recommendedName>
</protein>
<sequence length="132" mass="14573">MKHKIISLIFLTLLLLAGCNAAINMNGKILGFHSGQFLYQDGNLISNYQANIDSVWKACEKSVADLKAVDVQKERKISTGIIKAIIHDEKVTIKAEYLERNLTSVSVFAGMVGNNMASRLIHDKIIGNLTNQ</sequence>
<dbReference type="AlphaFoldDB" id="A0A0W8FPQ6"/>
<proteinExistence type="predicted"/>
<name>A0A0W8FPQ6_9ZZZZ</name>
<comment type="caution">
    <text evidence="1">The sequence shown here is derived from an EMBL/GenBank/DDBJ whole genome shotgun (WGS) entry which is preliminary data.</text>
</comment>
<organism evidence="1">
    <name type="scientific">hydrocarbon metagenome</name>
    <dbReference type="NCBI Taxonomy" id="938273"/>
    <lineage>
        <taxon>unclassified sequences</taxon>
        <taxon>metagenomes</taxon>
        <taxon>ecological metagenomes</taxon>
    </lineage>
</organism>
<dbReference type="Pfam" id="PF12092">
    <property type="entry name" value="DUF3568"/>
    <property type="match status" value="1"/>
</dbReference>
<gene>
    <name evidence="1" type="ORF">ASZ90_007490</name>
</gene>
<reference evidence="1" key="1">
    <citation type="journal article" date="2015" name="Proc. Natl. Acad. Sci. U.S.A.">
        <title>Networks of energetic and metabolic interactions define dynamics in microbial communities.</title>
        <authorList>
            <person name="Embree M."/>
            <person name="Liu J.K."/>
            <person name="Al-Bassam M.M."/>
            <person name="Zengler K."/>
        </authorList>
    </citation>
    <scope>NUCLEOTIDE SEQUENCE</scope>
</reference>
<evidence type="ECO:0008006" key="2">
    <source>
        <dbReference type="Google" id="ProtNLM"/>
    </source>
</evidence>
<dbReference type="EMBL" id="LNQE01000941">
    <property type="protein sequence ID" value="KUG22793.1"/>
    <property type="molecule type" value="Genomic_DNA"/>
</dbReference>
<evidence type="ECO:0000313" key="1">
    <source>
        <dbReference type="EMBL" id="KUG22793.1"/>
    </source>
</evidence>
<dbReference type="PROSITE" id="PS51257">
    <property type="entry name" value="PROKAR_LIPOPROTEIN"/>
    <property type="match status" value="1"/>
</dbReference>
<accession>A0A0W8FPQ6</accession>
<dbReference type="InterPro" id="IPR021952">
    <property type="entry name" value="Flpp3-like"/>
</dbReference>